<dbReference type="EMBL" id="CAJNOQ010002667">
    <property type="protein sequence ID" value="CAF0971932.1"/>
    <property type="molecule type" value="Genomic_DNA"/>
</dbReference>
<keyword evidence="4" id="KW-1185">Reference proteome</keyword>
<sequence>MWQSVSWYQDLMEVLAVTNDLAIGEKLKFFRSYHRPKIDKHCAIPTNGLLKRSLSDNMCYFLDTIEDDIIDIREWNIIVWRIKETEQGYDEIMSKNEEQLQELEALSCIYQEKTEELNSMKIKNEKHEESERRRFEDACVTVELFINWIAKFDVEMAELKKVEICENEPKS</sequence>
<accession>A0A814ENS0</accession>
<evidence type="ECO:0000313" key="3">
    <source>
        <dbReference type="EMBL" id="CAF3744949.1"/>
    </source>
</evidence>
<comment type="caution">
    <text evidence="2">The sequence shown here is derived from an EMBL/GenBank/DDBJ whole genome shotgun (WGS) entry which is preliminary data.</text>
</comment>
<keyword evidence="1" id="KW-0175">Coiled coil</keyword>
<dbReference type="Proteomes" id="UP000681722">
    <property type="component" value="Unassembled WGS sequence"/>
</dbReference>
<dbReference type="Proteomes" id="UP000663829">
    <property type="component" value="Unassembled WGS sequence"/>
</dbReference>
<proteinExistence type="predicted"/>
<evidence type="ECO:0000256" key="1">
    <source>
        <dbReference type="SAM" id="Coils"/>
    </source>
</evidence>
<protein>
    <submittedName>
        <fullName evidence="2">Uncharacterized protein</fullName>
    </submittedName>
</protein>
<dbReference type="AlphaFoldDB" id="A0A814ENS0"/>
<evidence type="ECO:0000313" key="4">
    <source>
        <dbReference type="Proteomes" id="UP000663829"/>
    </source>
</evidence>
<organism evidence="2 4">
    <name type="scientific">Didymodactylos carnosus</name>
    <dbReference type="NCBI Taxonomy" id="1234261"/>
    <lineage>
        <taxon>Eukaryota</taxon>
        <taxon>Metazoa</taxon>
        <taxon>Spiralia</taxon>
        <taxon>Gnathifera</taxon>
        <taxon>Rotifera</taxon>
        <taxon>Eurotatoria</taxon>
        <taxon>Bdelloidea</taxon>
        <taxon>Philodinida</taxon>
        <taxon>Philodinidae</taxon>
        <taxon>Didymodactylos</taxon>
    </lineage>
</organism>
<name>A0A814ENS0_9BILA</name>
<gene>
    <name evidence="2" type="ORF">GPM918_LOCUS12285</name>
    <name evidence="3" type="ORF">SRO942_LOCUS12286</name>
</gene>
<reference evidence="2" key="1">
    <citation type="submission" date="2021-02" db="EMBL/GenBank/DDBJ databases">
        <authorList>
            <person name="Nowell W R."/>
        </authorList>
    </citation>
    <scope>NUCLEOTIDE SEQUENCE</scope>
</reference>
<feature type="coiled-coil region" evidence="1">
    <location>
        <begin position="82"/>
        <end position="130"/>
    </location>
</feature>
<dbReference type="EMBL" id="CAJOBC010002667">
    <property type="protein sequence ID" value="CAF3744949.1"/>
    <property type="molecule type" value="Genomic_DNA"/>
</dbReference>
<evidence type="ECO:0000313" key="2">
    <source>
        <dbReference type="EMBL" id="CAF0971932.1"/>
    </source>
</evidence>